<feature type="region of interest" description="Disordered" evidence="7">
    <location>
        <begin position="593"/>
        <end position="615"/>
    </location>
</feature>
<name>A0AA36G477_9BILA</name>
<dbReference type="InterPro" id="IPR015422">
    <property type="entry name" value="PyrdxlP-dep_Trfase_small"/>
</dbReference>
<dbReference type="InterPro" id="IPR021115">
    <property type="entry name" value="Pyridoxal-P_BS"/>
</dbReference>
<dbReference type="PRINTS" id="PR00800">
    <property type="entry name" value="YHDCRBOXLASE"/>
</dbReference>
<protein>
    <recommendedName>
        <fullName evidence="10">Tyrosine decarboxylase</fullName>
    </recommendedName>
</protein>
<dbReference type="EMBL" id="CATQJA010002596">
    <property type="protein sequence ID" value="CAJ0572354.1"/>
    <property type="molecule type" value="Genomic_DNA"/>
</dbReference>
<dbReference type="FunFam" id="3.40.640.10:FF:000025">
    <property type="entry name" value="Histidine decarboxylase"/>
    <property type="match status" value="1"/>
</dbReference>
<keyword evidence="5" id="KW-0456">Lyase</keyword>
<dbReference type="InterPro" id="IPR002129">
    <property type="entry name" value="PyrdxlP-dep_de-COase"/>
</dbReference>
<dbReference type="FunFam" id="3.90.1150.10:FF:000018">
    <property type="entry name" value="Histidine decarboxylase"/>
    <property type="match status" value="1"/>
</dbReference>
<dbReference type="Gene3D" id="1.20.1340.10">
    <property type="entry name" value="dopa decarboxylase, N-terminal domain"/>
    <property type="match status" value="1"/>
</dbReference>
<dbReference type="Gene3D" id="3.90.1150.10">
    <property type="entry name" value="Aspartate Aminotransferase, domain 1"/>
    <property type="match status" value="1"/>
</dbReference>
<evidence type="ECO:0000256" key="2">
    <source>
        <dbReference type="ARBA" id="ARBA00009533"/>
    </source>
</evidence>
<feature type="compositionally biased region" description="Polar residues" evidence="7">
    <location>
        <begin position="600"/>
        <end position="612"/>
    </location>
</feature>
<dbReference type="Pfam" id="PF00282">
    <property type="entry name" value="Pyridoxal_deC"/>
    <property type="match status" value="1"/>
</dbReference>
<sequence length="640" mass="73106">MNRQEFRLHGKETIDYIADYMENIHKRRVVPSIEPGYLKELIPGEPPQKGEGYQALIEDFEKFIMPGVTHWQHPRFHAYFPAGNSWPSILADMLSDALGCVGFSWAACPAMTELEMIMLEWFGKMIGLPKEFLPFTEDGMGGGVIQASASECNFVSLLAARFEVMKELRQRFPFVEEGLLLSKLIAYCSKEAHSSVEKACMIGMVKLRILETDSRFRMRGETLRNAIQEDRNLGLIPFFVSTTLGTTSCCSFDVLSEIGPVCHENELWLHVDAAYAGSAMICPEFRPLMSGIEYAMSFNTNPNKWMLVNFDCSTMWVRDRFKLTQALVVDPLYLQHSWMDKSIDYRHWGIPLSRRFRSLKLWFVIRSYGVEGLQKYIREHVRLAKRFEGLLRGDAMFEIVGDVIMGLVCFRIRASEEANQLLLTRLNSSGRIHMVPASLNERFVIRFCVCAENASDRDIDVAYDIISQAAKHIMHETSAEPLLEDQYLEALEEEGIDTSAVHDHTEPQRRMSNVSQGGFEVYSPTFEKQPSKEDLLNCRSGKDLATKRSFLVRMVSDPKCYNPKIVRHLNMANYRKMSQDVARDRTIMKSMSIRKRPTRLSENSAGSSTSPKENAACWESEEEEEQLCQAMQSTGIQTPI</sequence>
<proteinExistence type="inferred from homology"/>
<comment type="cofactor">
    <cofactor evidence="1 6">
        <name>pyridoxal 5'-phosphate</name>
        <dbReference type="ChEBI" id="CHEBI:597326"/>
    </cofactor>
</comment>
<feature type="modified residue" description="N6-(pyridoxal phosphate)lysine" evidence="6">
    <location>
        <position position="304"/>
    </location>
</feature>
<dbReference type="CDD" id="cd06450">
    <property type="entry name" value="DOPA_deC_like"/>
    <property type="match status" value="1"/>
</dbReference>
<dbReference type="GO" id="GO:0005737">
    <property type="term" value="C:cytoplasm"/>
    <property type="evidence" value="ECO:0007669"/>
    <property type="project" value="TreeGrafter"/>
</dbReference>
<gene>
    <name evidence="8" type="ORF">MSPICULIGERA_LOCUS10742</name>
</gene>
<dbReference type="InterPro" id="IPR010977">
    <property type="entry name" value="Aromatic_deC"/>
</dbReference>
<dbReference type="GO" id="GO:0030170">
    <property type="term" value="F:pyridoxal phosphate binding"/>
    <property type="evidence" value="ECO:0007669"/>
    <property type="project" value="InterPro"/>
</dbReference>
<dbReference type="InterPro" id="IPR015421">
    <property type="entry name" value="PyrdxlP-dep_Trfase_major"/>
</dbReference>
<comment type="similarity">
    <text evidence="2">Belongs to the group II decarboxylase family.</text>
</comment>
<keyword evidence="4 6" id="KW-0663">Pyridoxal phosphate</keyword>
<dbReference type="Proteomes" id="UP001177023">
    <property type="component" value="Unassembled WGS sequence"/>
</dbReference>
<evidence type="ECO:0000256" key="4">
    <source>
        <dbReference type="ARBA" id="ARBA00022898"/>
    </source>
</evidence>
<dbReference type="SUPFAM" id="SSF53383">
    <property type="entry name" value="PLP-dependent transferases"/>
    <property type="match status" value="1"/>
</dbReference>
<evidence type="ECO:0008006" key="10">
    <source>
        <dbReference type="Google" id="ProtNLM"/>
    </source>
</evidence>
<feature type="non-terminal residue" evidence="8">
    <location>
        <position position="640"/>
    </location>
</feature>
<dbReference type="InterPro" id="IPR015424">
    <property type="entry name" value="PyrdxlP-dep_Trfase"/>
</dbReference>
<dbReference type="PANTHER" id="PTHR11999">
    <property type="entry name" value="GROUP II PYRIDOXAL-5-PHOSPHATE DECARBOXYLASE"/>
    <property type="match status" value="1"/>
</dbReference>
<dbReference type="GO" id="GO:0019752">
    <property type="term" value="P:carboxylic acid metabolic process"/>
    <property type="evidence" value="ECO:0007669"/>
    <property type="project" value="InterPro"/>
</dbReference>
<dbReference type="AlphaFoldDB" id="A0AA36G477"/>
<evidence type="ECO:0000256" key="3">
    <source>
        <dbReference type="ARBA" id="ARBA00022793"/>
    </source>
</evidence>
<organism evidence="8 9">
    <name type="scientific">Mesorhabditis spiculigera</name>
    <dbReference type="NCBI Taxonomy" id="96644"/>
    <lineage>
        <taxon>Eukaryota</taxon>
        <taxon>Metazoa</taxon>
        <taxon>Ecdysozoa</taxon>
        <taxon>Nematoda</taxon>
        <taxon>Chromadorea</taxon>
        <taxon>Rhabditida</taxon>
        <taxon>Rhabditina</taxon>
        <taxon>Rhabditomorpha</taxon>
        <taxon>Rhabditoidea</taxon>
        <taxon>Rhabditidae</taxon>
        <taxon>Mesorhabditinae</taxon>
        <taxon>Mesorhabditis</taxon>
    </lineage>
</organism>
<evidence type="ECO:0000313" key="8">
    <source>
        <dbReference type="EMBL" id="CAJ0572354.1"/>
    </source>
</evidence>
<evidence type="ECO:0000256" key="5">
    <source>
        <dbReference type="ARBA" id="ARBA00023239"/>
    </source>
</evidence>
<evidence type="ECO:0000256" key="1">
    <source>
        <dbReference type="ARBA" id="ARBA00001933"/>
    </source>
</evidence>
<comment type="caution">
    <text evidence="8">The sequence shown here is derived from an EMBL/GenBank/DDBJ whole genome shotgun (WGS) entry which is preliminary data.</text>
</comment>
<dbReference type="Gene3D" id="3.40.640.10">
    <property type="entry name" value="Type I PLP-dependent aspartate aminotransferase-like (Major domain)"/>
    <property type="match status" value="1"/>
</dbReference>
<dbReference type="FunFam" id="1.20.1340.10:FF:000001">
    <property type="entry name" value="Histidine decarboxylase"/>
    <property type="match status" value="1"/>
</dbReference>
<evidence type="ECO:0000313" key="9">
    <source>
        <dbReference type="Proteomes" id="UP001177023"/>
    </source>
</evidence>
<accession>A0AA36G477</accession>
<dbReference type="PROSITE" id="PS00392">
    <property type="entry name" value="DDC_GAD_HDC_YDC"/>
    <property type="match status" value="1"/>
</dbReference>
<dbReference type="PANTHER" id="PTHR11999:SF70">
    <property type="entry name" value="MIP05841P"/>
    <property type="match status" value="1"/>
</dbReference>
<dbReference type="GO" id="GO:0016831">
    <property type="term" value="F:carboxy-lyase activity"/>
    <property type="evidence" value="ECO:0007669"/>
    <property type="project" value="UniProtKB-KW"/>
</dbReference>
<evidence type="ECO:0000256" key="6">
    <source>
        <dbReference type="PIRSR" id="PIRSR602129-50"/>
    </source>
</evidence>
<keyword evidence="3" id="KW-0210">Decarboxylase</keyword>
<reference evidence="8" key="1">
    <citation type="submission" date="2023-06" db="EMBL/GenBank/DDBJ databases">
        <authorList>
            <person name="Delattre M."/>
        </authorList>
    </citation>
    <scope>NUCLEOTIDE SEQUENCE</scope>
    <source>
        <strain evidence="8">AF72</strain>
    </source>
</reference>
<evidence type="ECO:0000256" key="7">
    <source>
        <dbReference type="SAM" id="MobiDB-lite"/>
    </source>
</evidence>
<keyword evidence="9" id="KW-1185">Reference proteome</keyword>
<dbReference type="GO" id="GO:0006520">
    <property type="term" value="P:amino acid metabolic process"/>
    <property type="evidence" value="ECO:0007669"/>
    <property type="project" value="InterPro"/>
</dbReference>